<comment type="catalytic activity">
    <reaction evidence="7">
        <text>P(1),P(3)-bis(5'-adenosyl) triphosphate + H2O = AMP + ADP + 2 H(+)</text>
        <dbReference type="Rhea" id="RHEA:13893"/>
        <dbReference type="ChEBI" id="CHEBI:15377"/>
        <dbReference type="ChEBI" id="CHEBI:15378"/>
        <dbReference type="ChEBI" id="CHEBI:58529"/>
        <dbReference type="ChEBI" id="CHEBI:456215"/>
        <dbReference type="ChEBI" id="CHEBI:456216"/>
        <dbReference type="EC" id="3.6.1.29"/>
    </reaction>
</comment>
<reference evidence="9 10" key="1">
    <citation type="submission" date="2018-05" db="EMBL/GenBank/DDBJ databases">
        <title>Draft genome sequence of Scytalidium lignicola DSM 105466, a ubiquitous saprotrophic fungus.</title>
        <authorList>
            <person name="Buettner E."/>
            <person name="Gebauer A.M."/>
            <person name="Hofrichter M."/>
            <person name="Liers C."/>
            <person name="Kellner H."/>
        </authorList>
    </citation>
    <scope>NUCLEOTIDE SEQUENCE [LARGE SCALE GENOMIC DNA]</scope>
    <source>
        <strain evidence="9 10">DSM 105466</strain>
    </source>
</reference>
<keyword evidence="1 7" id="KW-0547">Nucleotide-binding</keyword>
<dbReference type="EC" id="3.6.1.29" evidence="7"/>
<proteinExistence type="predicted"/>
<evidence type="ECO:0000313" key="10">
    <source>
        <dbReference type="Proteomes" id="UP000258309"/>
    </source>
</evidence>
<comment type="caution">
    <text evidence="9">The sequence shown here is derived from an EMBL/GenBank/DDBJ whole genome shotgun (WGS) entry which is preliminary data.</text>
</comment>
<evidence type="ECO:0000313" key="9">
    <source>
        <dbReference type="EMBL" id="RFU35663.1"/>
    </source>
</evidence>
<feature type="binding site" evidence="4">
    <location>
        <begin position="106"/>
        <end position="109"/>
    </location>
    <ligand>
        <name>substrate</name>
    </ligand>
</feature>
<protein>
    <recommendedName>
        <fullName evidence="7">Bis(5'-adenosyl)-triphosphatase</fullName>
        <ecNumber evidence="7">3.6.1.29</ecNumber>
    </recommendedName>
</protein>
<dbReference type="InterPro" id="IPR051884">
    <property type="entry name" value="Bis(5'-adenosyl)-TPase_reg"/>
</dbReference>
<dbReference type="InterPro" id="IPR011146">
    <property type="entry name" value="HIT-like"/>
</dbReference>
<evidence type="ECO:0000256" key="3">
    <source>
        <dbReference type="PIRSR" id="PIRSR639383-1"/>
    </source>
</evidence>
<dbReference type="Pfam" id="PF01230">
    <property type="entry name" value="HIT"/>
    <property type="match status" value="1"/>
</dbReference>
<dbReference type="STRING" id="5539.A0A3E2HQM5"/>
<feature type="non-terminal residue" evidence="9">
    <location>
        <position position="194"/>
    </location>
</feature>
<dbReference type="PANTHER" id="PTHR46243">
    <property type="entry name" value="BIS(5'-ADENOSYL)-TRIPHOSPHATASE"/>
    <property type="match status" value="1"/>
</dbReference>
<dbReference type="SUPFAM" id="SSF54197">
    <property type="entry name" value="HIT-like"/>
    <property type="match status" value="1"/>
</dbReference>
<feature type="non-terminal residue" evidence="9">
    <location>
        <position position="1"/>
    </location>
</feature>
<evidence type="ECO:0000256" key="6">
    <source>
        <dbReference type="PROSITE-ProRule" id="PRU00464"/>
    </source>
</evidence>
<comment type="cofactor">
    <cofactor evidence="7">
        <name>Mn(2+)</name>
        <dbReference type="ChEBI" id="CHEBI:29035"/>
    </cofactor>
</comment>
<feature type="active site" description="Tele-AMP-histidine intermediate" evidence="3">
    <location>
        <position position="113"/>
    </location>
</feature>
<dbReference type="InterPro" id="IPR039383">
    <property type="entry name" value="FHIT"/>
</dbReference>
<dbReference type="GO" id="GO:0000166">
    <property type="term" value="F:nucleotide binding"/>
    <property type="evidence" value="ECO:0007669"/>
    <property type="project" value="UniProtKB-KW"/>
</dbReference>
<dbReference type="EMBL" id="NCSJ02000006">
    <property type="protein sequence ID" value="RFU35663.1"/>
    <property type="molecule type" value="Genomic_DNA"/>
</dbReference>
<organism evidence="9 10">
    <name type="scientific">Scytalidium lignicola</name>
    <name type="common">Hyphomycete</name>
    <dbReference type="NCBI Taxonomy" id="5539"/>
    <lineage>
        <taxon>Eukaryota</taxon>
        <taxon>Fungi</taxon>
        <taxon>Dikarya</taxon>
        <taxon>Ascomycota</taxon>
        <taxon>Pezizomycotina</taxon>
        <taxon>Leotiomycetes</taxon>
        <taxon>Leotiomycetes incertae sedis</taxon>
        <taxon>Scytalidium</taxon>
    </lineage>
</organism>
<dbReference type="OrthoDB" id="680339at2759"/>
<feature type="site" description="Important for induction of apoptosis" evidence="5">
    <location>
        <position position="130"/>
    </location>
</feature>
<accession>A0A3E2HQM5</accession>
<feature type="short sequence motif" description="Histidine triad motif" evidence="6">
    <location>
        <begin position="111"/>
        <end position="115"/>
    </location>
</feature>
<dbReference type="PROSITE" id="PS51084">
    <property type="entry name" value="HIT_2"/>
    <property type="match status" value="1"/>
</dbReference>
<evidence type="ECO:0000256" key="4">
    <source>
        <dbReference type="PIRSR" id="PIRSR639383-2"/>
    </source>
</evidence>
<name>A0A3E2HQM5_SCYLI</name>
<evidence type="ECO:0000256" key="2">
    <source>
        <dbReference type="ARBA" id="ARBA00022801"/>
    </source>
</evidence>
<dbReference type="FunFam" id="3.30.428.10:FF:000011">
    <property type="entry name" value="Fragile histidine triad"/>
    <property type="match status" value="1"/>
</dbReference>
<sequence length="194" mass="22051">MSTKSRAIYFGPYEVTDQVFYSTPLSHAVVNIKPLLPGHVLIIPHRPVERFTELSVNEIADLFATVQNVQRMLARTYFRPPHSPDGTGRPEDGSFNLAIQDGADAGMTVPHTHCHIIPRIKGTHDGDEIYVRMNSEEGNVGGGLWDSDSRRPVQRGMFPRIEDEHRKPRSMEQMVEEANFFRRQMDEALKNDPL</sequence>
<dbReference type="GO" id="GO:0047710">
    <property type="term" value="F:bis(5'-adenosyl)-triphosphatase activity"/>
    <property type="evidence" value="ECO:0007669"/>
    <property type="project" value="UniProtKB-UniRule"/>
</dbReference>
<dbReference type="OMA" id="RTIKFGP"/>
<gene>
    <name evidence="9" type="ORF">B7463_g700</name>
</gene>
<dbReference type="Proteomes" id="UP000258309">
    <property type="component" value="Unassembled WGS sequence"/>
</dbReference>
<evidence type="ECO:0000256" key="1">
    <source>
        <dbReference type="ARBA" id="ARBA00022741"/>
    </source>
</evidence>
<evidence type="ECO:0000256" key="7">
    <source>
        <dbReference type="RuleBase" id="RU366076"/>
    </source>
</evidence>
<feature type="domain" description="HIT" evidence="8">
    <location>
        <begin position="6"/>
        <end position="130"/>
    </location>
</feature>
<feature type="binding site" evidence="4">
    <location>
        <position position="31"/>
    </location>
    <ligand>
        <name>substrate</name>
    </ligand>
</feature>
<dbReference type="AlphaFoldDB" id="A0A3E2HQM5"/>
<evidence type="ECO:0000256" key="5">
    <source>
        <dbReference type="PIRSR" id="PIRSR639383-3"/>
    </source>
</evidence>
<dbReference type="PANTHER" id="PTHR46243:SF1">
    <property type="entry name" value="BIS(5'-ADENOSYL)-TRIPHOSPHATASE"/>
    <property type="match status" value="1"/>
</dbReference>
<keyword evidence="2 7" id="KW-0378">Hydrolase</keyword>
<evidence type="ECO:0000259" key="8">
    <source>
        <dbReference type="PROSITE" id="PS51084"/>
    </source>
</evidence>
<keyword evidence="10" id="KW-1185">Reference proteome</keyword>
<feature type="binding site" evidence="4">
    <location>
        <position position="115"/>
    </location>
    <ligand>
        <name>substrate</name>
    </ligand>
</feature>
<dbReference type="InterPro" id="IPR036265">
    <property type="entry name" value="HIT-like_sf"/>
</dbReference>
<dbReference type="Gene3D" id="3.30.428.10">
    <property type="entry name" value="HIT-like"/>
    <property type="match status" value="1"/>
</dbReference>
<dbReference type="CDD" id="cd01275">
    <property type="entry name" value="FHIT"/>
    <property type="match status" value="1"/>
</dbReference>
<feature type="binding site" evidence="4">
    <location>
        <position position="100"/>
    </location>
    <ligand>
        <name>substrate</name>
    </ligand>
</feature>